<dbReference type="SUPFAM" id="SSF49299">
    <property type="entry name" value="PKD domain"/>
    <property type="match status" value="1"/>
</dbReference>
<keyword evidence="1" id="KW-0732">Signal</keyword>
<dbReference type="EMBL" id="JAPDDP010000109">
    <property type="protein sequence ID" value="MDA0185355.1"/>
    <property type="molecule type" value="Genomic_DNA"/>
</dbReference>
<dbReference type="InterPro" id="IPR013783">
    <property type="entry name" value="Ig-like_fold"/>
</dbReference>
<dbReference type="GO" id="GO:0005975">
    <property type="term" value="P:carbohydrate metabolic process"/>
    <property type="evidence" value="ECO:0007669"/>
    <property type="project" value="UniProtKB-ARBA"/>
</dbReference>
<dbReference type="RefSeq" id="WP_270029855.1">
    <property type="nucleotide sequence ID" value="NZ_JAPDDP010000109.1"/>
</dbReference>
<organism evidence="3 4">
    <name type="scientific">Solirubrobacter phytolaccae</name>
    <dbReference type="NCBI Taxonomy" id="1404360"/>
    <lineage>
        <taxon>Bacteria</taxon>
        <taxon>Bacillati</taxon>
        <taxon>Actinomycetota</taxon>
        <taxon>Thermoleophilia</taxon>
        <taxon>Solirubrobacterales</taxon>
        <taxon>Solirubrobacteraceae</taxon>
        <taxon>Solirubrobacter</taxon>
    </lineage>
</organism>
<dbReference type="Pfam" id="PF18911">
    <property type="entry name" value="PKD_4"/>
    <property type="match status" value="1"/>
</dbReference>
<dbReference type="InterPro" id="IPR006311">
    <property type="entry name" value="TAT_signal"/>
</dbReference>
<reference evidence="3" key="1">
    <citation type="submission" date="2022-10" db="EMBL/GenBank/DDBJ databases">
        <title>The WGS of Solirubrobacter phytolaccae KCTC 29190.</title>
        <authorList>
            <person name="Jiang Z."/>
        </authorList>
    </citation>
    <scope>NUCLEOTIDE SEQUENCE</scope>
    <source>
        <strain evidence="3">KCTC 29190</strain>
    </source>
</reference>
<keyword evidence="4" id="KW-1185">Reference proteome</keyword>
<dbReference type="CDD" id="cd00146">
    <property type="entry name" value="PKD"/>
    <property type="match status" value="1"/>
</dbReference>
<dbReference type="InterPro" id="IPR000601">
    <property type="entry name" value="PKD_dom"/>
</dbReference>
<dbReference type="InterPro" id="IPR035986">
    <property type="entry name" value="PKD_dom_sf"/>
</dbReference>
<feature type="chain" id="PRO_5040966997" evidence="1">
    <location>
        <begin position="33"/>
        <end position="383"/>
    </location>
</feature>
<dbReference type="PROSITE" id="PS50093">
    <property type="entry name" value="PKD"/>
    <property type="match status" value="1"/>
</dbReference>
<name>A0A9X3NI65_9ACTN</name>
<evidence type="ECO:0000256" key="1">
    <source>
        <dbReference type="SAM" id="SignalP"/>
    </source>
</evidence>
<gene>
    <name evidence="3" type="ORF">OJ997_33930</name>
</gene>
<comment type="caution">
    <text evidence="3">The sequence shown here is derived from an EMBL/GenBank/DDBJ whole genome shotgun (WGS) entry which is preliminary data.</text>
</comment>
<dbReference type="Gene3D" id="2.60.40.10">
    <property type="entry name" value="Immunoglobulins"/>
    <property type="match status" value="1"/>
</dbReference>
<evidence type="ECO:0000313" key="3">
    <source>
        <dbReference type="EMBL" id="MDA0185355.1"/>
    </source>
</evidence>
<evidence type="ECO:0000259" key="2">
    <source>
        <dbReference type="PROSITE" id="PS50093"/>
    </source>
</evidence>
<dbReference type="PROSITE" id="PS51318">
    <property type="entry name" value="TAT"/>
    <property type="match status" value="1"/>
</dbReference>
<protein>
    <submittedName>
        <fullName evidence="3">PKD domain-containing protein</fullName>
    </submittedName>
</protein>
<feature type="signal peptide" evidence="1">
    <location>
        <begin position="1"/>
        <end position="32"/>
    </location>
</feature>
<feature type="domain" description="PKD" evidence="2">
    <location>
        <begin position="334"/>
        <end position="383"/>
    </location>
</feature>
<accession>A0A9X3NI65</accession>
<proteinExistence type="predicted"/>
<sequence length="383" mass="40263">MPRRRVLIAAAATILGALVVPGVASASPQATAADLPVASDATNLGGYGLDVQDPLGVFGIDIDVSSKVVWTGKFQAIAGWETANVRQGSYLKVTRNAPIQTGQLKVTWKVDGAVELINKAQFPSFPEITTSATAVCTPLTFGDDAYSCTAASDALTVFRTPGIPFSPYAKVVLKARFSITPEGAIVDRRWSVPDYNGTSGTASGLGLGLLGSAETIKVPCSAGVGLPLYYKLSNLSYAPDVVVTQQTYGQVGFTDGLGLIELPAVYEGPLTTAKKTTFPALTLKGSGTGATWNLGDIKPNTTAPLVDEDKVFHGQVGKPITFSVATWSECAIESYEWEFSTGGKSFGKTPSRTFTTPGWHTGQVTVTDETGLKTKKAFTFKVS</sequence>
<evidence type="ECO:0000313" key="4">
    <source>
        <dbReference type="Proteomes" id="UP001147653"/>
    </source>
</evidence>
<dbReference type="AlphaFoldDB" id="A0A9X3NI65"/>
<dbReference type="Proteomes" id="UP001147653">
    <property type="component" value="Unassembled WGS sequence"/>
</dbReference>